<comment type="function">
    <text evidence="3">Catalyzes the phosphorolysis of diverse nucleosides, yielding D-ribose 1-phosphate and the respective free bases. Can use uridine, adenosine, guanosine, cytidine, thymidine, inosine and xanthosine as substrates. Also catalyzes the reverse reactions.</text>
</comment>
<dbReference type="HAMAP" id="MF_01537">
    <property type="entry name" value="Nucleos_phosphorylase_PpnP"/>
    <property type="match status" value="1"/>
</dbReference>
<comment type="catalytic activity">
    <reaction evidence="3">
        <text>guanosine + phosphate = alpha-D-ribose 1-phosphate + guanine</text>
        <dbReference type="Rhea" id="RHEA:13233"/>
        <dbReference type="ChEBI" id="CHEBI:16235"/>
        <dbReference type="ChEBI" id="CHEBI:16750"/>
        <dbReference type="ChEBI" id="CHEBI:43474"/>
        <dbReference type="ChEBI" id="CHEBI:57720"/>
        <dbReference type="EC" id="2.4.2.1"/>
    </reaction>
</comment>
<evidence type="ECO:0000256" key="3">
    <source>
        <dbReference type="HAMAP-Rule" id="MF_01537"/>
    </source>
</evidence>
<proteinExistence type="inferred from homology"/>
<comment type="similarity">
    <text evidence="3">Belongs to the nucleoside phosphorylase PpnP family.</text>
</comment>
<keyword evidence="1 3" id="KW-0328">Glycosyltransferase</keyword>
<comment type="catalytic activity">
    <reaction evidence="3">
        <text>cytidine + phosphate = cytosine + alpha-D-ribose 1-phosphate</text>
        <dbReference type="Rhea" id="RHEA:52540"/>
        <dbReference type="ChEBI" id="CHEBI:16040"/>
        <dbReference type="ChEBI" id="CHEBI:17562"/>
        <dbReference type="ChEBI" id="CHEBI:43474"/>
        <dbReference type="ChEBI" id="CHEBI:57720"/>
        <dbReference type="EC" id="2.4.2.2"/>
    </reaction>
</comment>
<comment type="catalytic activity">
    <reaction evidence="3">
        <text>uridine + phosphate = alpha-D-ribose 1-phosphate + uracil</text>
        <dbReference type="Rhea" id="RHEA:24388"/>
        <dbReference type="ChEBI" id="CHEBI:16704"/>
        <dbReference type="ChEBI" id="CHEBI:17568"/>
        <dbReference type="ChEBI" id="CHEBI:43474"/>
        <dbReference type="ChEBI" id="CHEBI:57720"/>
        <dbReference type="EC" id="2.4.2.2"/>
    </reaction>
</comment>
<accession>A0A928V7V2</accession>
<comment type="catalytic activity">
    <reaction evidence="3">
        <text>thymidine + phosphate = 2-deoxy-alpha-D-ribose 1-phosphate + thymine</text>
        <dbReference type="Rhea" id="RHEA:16037"/>
        <dbReference type="ChEBI" id="CHEBI:17748"/>
        <dbReference type="ChEBI" id="CHEBI:17821"/>
        <dbReference type="ChEBI" id="CHEBI:43474"/>
        <dbReference type="ChEBI" id="CHEBI:57259"/>
        <dbReference type="EC" id="2.4.2.2"/>
    </reaction>
</comment>
<keyword evidence="2 3" id="KW-0808">Transferase</keyword>
<protein>
    <recommendedName>
        <fullName evidence="3">Pyrimidine/purine nucleoside phosphorylase</fullName>
        <ecNumber evidence="3">2.4.2.1</ecNumber>
        <ecNumber evidence="3">2.4.2.2</ecNumber>
    </recommendedName>
    <alternativeName>
        <fullName evidence="3">Adenosine phosphorylase</fullName>
    </alternativeName>
    <alternativeName>
        <fullName evidence="3">Cytidine phosphorylase</fullName>
    </alternativeName>
    <alternativeName>
        <fullName evidence="3">Guanosine phosphorylase</fullName>
    </alternativeName>
    <alternativeName>
        <fullName evidence="3">Inosine phosphorylase</fullName>
    </alternativeName>
    <alternativeName>
        <fullName evidence="3">Thymidine phosphorylase</fullName>
    </alternativeName>
    <alternativeName>
        <fullName evidence="3">Uridine phosphorylase</fullName>
    </alternativeName>
    <alternativeName>
        <fullName evidence="3">Xanthosine phosphorylase</fullName>
    </alternativeName>
</protein>
<comment type="caution">
    <text evidence="4">The sequence shown here is derived from an EMBL/GenBank/DDBJ whole genome shotgun (WGS) entry which is preliminary data.</text>
</comment>
<evidence type="ECO:0000256" key="1">
    <source>
        <dbReference type="ARBA" id="ARBA00022676"/>
    </source>
</evidence>
<gene>
    <name evidence="3" type="primary">ppnP</name>
    <name evidence="4" type="ORF">C4F51_10845</name>
</gene>
<dbReference type="EC" id="2.4.2.1" evidence="3"/>
<dbReference type="InterPro" id="IPR014710">
    <property type="entry name" value="RmlC-like_jellyroll"/>
</dbReference>
<comment type="catalytic activity">
    <reaction evidence="3">
        <text>a purine D-ribonucleoside + phosphate = a purine nucleobase + alpha-D-ribose 1-phosphate</text>
        <dbReference type="Rhea" id="RHEA:19805"/>
        <dbReference type="ChEBI" id="CHEBI:26386"/>
        <dbReference type="ChEBI" id="CHEBI:43474"/>
        <dbReference type="ChEBI" id="CHEBI:57720"/>
        <dbReference type="ChEBI" id="CHEBI:142355"/>
        <dbReference type="EC" id="2.4.2.1"/>
    </reaction>
</comment>
<dbReference type="AlphaFoldDB" id="A0A928V7V2"/>
<reference evidence="4" key="1">
    <citation type="submission" date="2018-07" db="EMBL/GenBank/DDBJ databases">
        <title>Genome assembly of strain Ka43.</title>
        <authorList>
            <person name="Kukolya J."/>
            <person name="Nagy I."/>
            <person name="Horvath B."/>
            <person name="Toth A."/>
        </authorList>
    </citation>
    <scope>NUCLEOTIDE SEQUENCE</scope>
    <source>
        <strain evidence="4">KB43</strain>
    </source>
</reference>
<dbReference type="SUPFAM" id="SSF51182">
    <property type="entry name" value="RmlC-like cupins"/>
    <property type="match status" value="1"/>
</dbReference>
<comment type="catalytic activity">
    <reaction evidence="3">
        <text>xanthosine + phosphate = alpha-D-ribose 1-phosphate + xanthine</text>
        <dbReference type="Rhea" id="RHEA:27638"/>
        <dbReference type="ChEBI" id="CHEBI:17712"/>
        <dbReference type="ChEBI" id="CHEBI:18107"/>
        <dbReference type="ChEBI" id="CHEBI:43474"/>
        <dbReference type="ChEBI" id="CHEBI:57720"/>
        <dbReference type="EC" id="2.4.2.1"/>
    </reaction>
</comment>
<dbReference type="EMBL" id="PRDL01000001">
    <property type="protein sequence ID" value="MBE8717679.1"/>
    <property type="molecule type" value="Genomic_DNA"/>
</dbReference>
<dbReference type="FunFam" id="2.60.120.10:FF:000016">
    <property type="entry name" value="Pyrimidine/purine nucleoside phosphorylase"/>
    <property type="match status" value="1"/>
</dbReference>
<dbReference type="Proteomes" id="UP000652567">
    <property type="component" value="Unassembled WGS sequence"/>
</dbReference>
<organism evidence="4 5">
    <name type="scientific">Cellvibrio polysaccharolyticus</name>
    <dbReference type="NCBI Taxonomy" id="2082724"/>
    <lineage>
        <taxon>Bacteria</taxon>
        <taxon>Pseudomonadati</taxon>
        <taxon>Pseudomonadota</taxon>
        <taxon>Gammaproteobacteria</taxon>
        <taxon>Cellvibrionales</taxon>
        <taxon>Cellvibrionaceae</taxon>
        <taxon>Cellvibrio</taxon>
    </lineage>
</organism>
<comment type="catalytic activity">
    <reaction evidence="3">
        <text>adenosine + phosphate = alpha-D-ribose 1-phosphate + adenine</text>
        <dbReference type="Rhea" id="RHEA:27642"/>
        <dbReference type="ChEBI" id="CHEBI:16335"/>
        <dbReference type="ChEBI" id="CHEBI:16708"/>
        <dbReference type="ChEBI" id="CHEBI:43474"/>
        <dbReference type="ChEBI" id="CHEBI:57720"/>
        <dbReference type="EC" id="2.4.2.1"/>
    </reaction>
</comment>
<keyword evidence="5" id="KW-1185">Reference proteome</keyword>
<dbReference type="GO" id="GO:0004731">
    <property type="term" value="F:purine-nucleoside phosphorylase activity"/>
    <property type="evidence" value="ECO:0007669"/>
    <property type="project" value="UniProtKB-UniRule"/>
</dbReference>
<comment type="catalytic activity">
    <reaction evidence="3">
        <text>inosine + phosphate = alpha-D-ribose 1-phosphate + hypoxanthine</text>
        <dbReference type="Rhea" id="RHEA:27646"/>
        <dbReference type="ChEBI" id="CHEBI:17368"/>
        <dbReference type="ChEBI" id="CHEBI:17596"/>
        <dbReference type="ChEBI" id="CHEBI:43474"/>
        <dbReference type="ChEBI" id="CHEBI:57720"/>
        <dbReference type="EC" id="2.4.2.1"/>
    </reaction>
</comment>
<dbReference type="CDD" id="cd20296">
    <property type="entry name" value="cupin_PpnP-like"/>
    <property type="match status" value="1"/>
</dbReference>
<evidence type="ECO:0000313" key="5">
    <source>
        <dbReference type="Proteomes" id="UP000652567"/>
    </source>
</evidence>
<dbReference type="GO" id="GO:0016154">
    <property type="term" value="F:pyrimidine-nucleoside phosphorylase activity"/>
    <property type="evidence" value="ECO:0007669"/>
    <property type="project" value="UniProtKB-UniRule"/>
</dbReference>
<dbReference type="InterPro" id="IPR009664">
    <property type="entry name" value="Ppnp"/>
</dbReference>
<dbReference type="PANTHER" id="PTHR36540:SF1">
    <property type="entry name" value="PYRIMIDINE_PURINE NUCLEOSIDE PHOSPHORYLASE"/>
    <property type="match status" value="1"/>
</dbReference>
<dbReference type="PANTHER" id="PTHR36540">
    <property type="entry name" value="PYRIMIDINE/PURINE NUCLEOSIDE PHOSPHORYLASE"/>
    <property type="match status" value="1"/>
</dbReference>
<name>A0A928V7V2_9GAMM</name>
<evidence type="ECO:0000313" key="4">
    <source>
        <dbReference type="EMBL" id="MBE8717679.1"/>
    </source>
</evidence>
<dbReference type="Gene3D" id="2.60.120.10">
    <property type="entry name" value="Jelly Rolls"/>
    <property type="match status" value="1"/>
</dbReference>
<dbReference type="GO" id="GO:0005829">
    <property type="term" value="C:cytosol"/>
    <property type="evidence" value="ECO:0007669"/>
    <property type="project" value="TreeGrafter"/>
</dbReference>
<dbReference type="EC" id="2.4.2.2" evidence="3"/>
<dbReference type="InterPro" id="IPR011051">
    <property type="entry name" value="RmlC_Cupin_sf"/>
</dbReference>
<sequence>MTVNHWVAGSSPAGGARYIRRRSHLCGLFCGRLFFWLHQRPAVMNNSSAYAISTKRESNMFKVNEYFNGAVKSIAFQTETLPATIGVMAKGEYEFGTSQKEYMTITSGNLRVQLPGESDWKTFTAGETFIVEANQRFKVAAEADTAYLCLYE</sequence>
<dbReference type="Pfam" id="PF06865">
    <property type="entry name" value="Ppnp"/>
    <property type="match status" value="1"/>
</dbReference>
<evidence type="ECO:0000256" key="2">
    <source>
        <dbReference type="ARBA" id="ARBA00022679"/>
    </source>
</evidence>